<dbReference type="AlphaFoldDB" id="V6LM70"/>
<reference evidence="1 2" key="1">
    <citation type="journal article" date="2014" name="PLoS Genet.">
        <title>The Genome of Spironucleus salmonicida Highlights a Fish Pathogen Adapted to Fluctuating Environments.</title>
        <authorList>
            <person name="Xu F."/>
            <person name="Jerlstrom-Hultqvist J."/>
            <person name="Einarsson E."/>
            <person name="Astvaldsson A."/>
            <person name="Svard S.G."/>
            <person name="Andersson J.O."/>
        </authorList>
    </citation>
    <scope>NUCLEOTIDE SEQUENCE</scope>
    <source>
        <strain evidence="2">ATCC 50377</strain>
    </source>
</reference>
<reference evidence="2" key="2">
    <citation type="submission" date="2020-12" db="EMBL/GenBank/DDBJ databases">
        <title>New Spironucleus salmonicida genome in near-complete chromosomes.</title>
        <authorList>
            <person name="Xu F."/>
            <person name="Kurt Z."/>
            <person name="Jimenez-Gonzalez A."/>
            <person name="Astvaldsson A."/>
            <person name="Andersson J.O."/>
            <person name="Svard S.G."/>
        </authorList>
    </citation>
    <scope>NUCLEOTIDE SEQUENCE</scope>
    <source>
        <strain evidence="2">ATCC 50377</strain>
    </source>
</reference>
<evidence type="ECO:0000313" key="2">
    <source>
        <dbReference type="EMBL" id="KAH0576913.1"/>
    </source>
</evidence>
<dbReference type="EMBL" id="AUWU02000001">
    <property type="protein sequence ID" value="KAH0576913.1"/>
    <property type="molecule type" value="Genomic_DNA"/>
</dbReference>
<evidence type="ECO:0000313" key="1">
    <source>
        <dbReference type="EMBL" id="EST45313.1"/>
    </source>
</evidence>
<accession>V6LM70</accession>
<protein>
    <submittedName>
        <fullName evidence="1">Uncharacterized protein</fullName>
    </submittedName>
</protein>
<evidence type="ECO:0000313" key="3">
    <source>
        <dbReference type="Proteomes" id="UP000018208"/>
    </source>
</evidence>
<proteinExistence type="predicted"/>
<gene>
    <name evidence="1" type="ORF">SS50377_14890</name>
    <name evidence="2" type="ORF">SS50377_20259</name>
</gene>
<dbReference type="EMBL" id="KI546100">
    <property type="protein sequence ID" value="EST45313.1"/>
    <property type="molecule type" value="Genomic_DNA"/>
</dbReference>
<organism evidence="1">
    <name type="scientific">Spironucleus salmonicida</name>
    <dbReference type="NCBI Taxonomy" id="348837"/>
    <lineage>
        <taxon>Eukaryota</taxon>
        <taxon>Metamonada</taxon>
        <taxon>Diplomonadida</taxon>
        <taxon>Hexamitidae</taxon>
        <taxon>Hexamitinae</taxon>
        <taxon>Spironucleus</taxon>
    </lineage>
</organism>
<keyword evidence="3" id="KW-1185">Reference proteome</keyword>
<dbReference type="Proteomes" id="UP000018208">
    <property type="component" value="Unassembled WGS sequence"/>
</dbReference>
<sequence>MNLRQQFIEDLEDFDEDDCRTLPEQNKKQLLTIVKNIKSGLPIQSFQKQKIGSFGDDIIQAVLVLNYNDLDETLELLKSCCFCQDKFHKHLIKATKDTIDKMSISIQECSQLNLTTRLQLFKFIIGLSEVGIDSKLNLLKLAFQHFVKNINDVSKKIETLNEITSESLQFIDLTQFFITSGDIIILLFNQHLQGLLSNLNEDKLFNIINGKISINPINDTQIAHLKDYSTTFNYVFNTFKQLSTVFDKQQQLAQREKNPTKKNTLLNLVKFGGSFLPVVNDFLEKSYYDKAINFHMILSPNEEIALGNKYFGMNPLSVLKLNVDANFSCHHELQSSNASKAELSFEIPDNVFHHIRTNVSPAGRDLEFIQSRTDLQYYFYDLFIQASSLDDIETLVDYTHQQLKNQQKDIDYVFTLLVNQLVVREANPQHVAHLMIILYFNNIEVYYQQSNISVEKFRSIDENQLLSDQMLGSIEKSRSNASYKCIIVSKLFEVRIISSVQLGKVICSILNKMKKEKSFDFATFNGKDNYYNKLDLLYQLIFINIQYFSLIDYNGIQQINTNFFEPAIVNIKNHFVQKRTHQLEYINRRIKEIQTYFLLNAEQTQEQVVLKDAEILAEEQLKFELQYMKKKKINKRYNKKQEFVEPIIKKTRFQVKYEDFNQIMAQLIVLPSDISDETFEQETLKFFNAYYALVKASYEDSNEIQHTTNGYTPSKRSEFITLHAPDFFITIQKYTNFGSLTFISRLYYTIYSQQLDMKQVIKTYIADIQQCKILNKVTILTALALFKVKLIDLNYENFAINVAKFGFSFIKRNDILCPKDKQNSKFTIFAINSICDKTDMRIGNLTRFLCGNQVDDQMIEINNDLQILGYACQCTGIEAEYVEKVDNQWKFQAQEYEDFAFLNQFGGLD</sequence>
<name>V6LM70_9EUKA</name>
<dbReference type="VEuPathDB" id="GiardiaDB:SS50377_20259"/>